<evidence type="ECO:0000313" key="4">
    <source>
        <dbReference type="Proteomes" id="UP001058016"/>
    </source>
</evidence>
<dbReference type="Pfam" id="PF12146">
    <property type="entry name" value="Hydrolase_4"/>
    <property type="match status" value="1"/>
</dbReference>
<dbReference type="SUPFAM" id="SSF53474">
    <property type="entry name" value="alpha/beta-Hydrolases"/>
    <property type="match status" value="1"/>
</dbReference>
<gene>
    <name evidence="2" type="ORF">J0J69_03360</name>
    <name evidence="3" type="ORF">J0J70_09700</name>
</gene>
<dbReference type="EMBL" id="CP071250">
    <property type="protein sequence ID" value="UUF07884.1"/>
    <property type="molecule type" value="Genomic_DNA"/>
</dbReference>
<dbReference type="InterPro" id="IPR029058">
    <property type="entry name" value="AB_hydrolase_fold"/>
</dbReference>
<dbReference type="Proteomes" id="UP001058072">
    <property type="component" value="Chromosome"/>
</dbReference>
<dbReference type="PANTHER" id="PTHR11614">
    <property type="entry name" value="PHOSPHOLIPASE-RELATED"/>
    <property type="match status" value="1"/>
</dbReference>
<evidence type="ECO:0000313" key="5">
    <source>
        <dbReference type="Proteomes" id="UP001058072"/>
    </source>
</evidence>
<evidence type="ECO:0000313" key="3">
    <source>
        <dbReference type="EMBL" id="UUF07884.1"/>
    </source>
</evidence>
<proteinExistence type="predicted"/>
<protein>
    <submittedName>
        <fullName evidence="3">Lysophospholipase</fullName>
    </submittedName>
</protein>
<dbReference type="RefSeq" id="WP_055274963.1">
    <property type="nucleotide sequence ID" value="NZ_CP071249.1"/>
</dbReference>
<organism evidence="3 5">
    <name type="scientific">Turicibacter bilis</name>
    <dbReference type="NCBI Taxonomy" id="2735723"/>
    <lineage>
        <taxon>Bacteria</taxon>
        <taxon>Bacillati</taxon>
        <taxon>Bacillota</taxon>
        <taxon>Erysipelotrichia</taxon>
        <taxon>Erysipelotrichales</taxon>
        <taxon>Turicibacteraceae</taxon>
        <taxon>Turicibacter</taxon>
    </lineage>
</organism>
<sequence>MKVQMVDGYDIELYVYEPQAEIRTRGVIQLVHGSCEHTMRYEQFIAYLISQGYVVYANDHRGHGASVKSADDYGYFGETNGWSKMVDDLKSINDLIHAKHPDLPIVMLGHSMGSFLARHYAIDYGETINGLILTGTAHEPKYQLVAGKIAAKIIKRIKGSRYRSPLLHRLSYGTFNQHIENAKTPSDWICYDESIVKQFCADSSCGFVFTTAGFEDLFTGLLYITNEKNIKKMPYDLPVLLLSGEDDPVGGYGQMVIKAYEVMKDAGLVDINYKLYQKMRHEILNEKEKNIVYEEIHQWLEEAI</sequence>
<name>A0A9Q9CK71_9FIRM</name>
<dbReference type="Proteomes" id="UP001058016">
    <property type="component" value="Chromosome"/>
</dbReference>
<dbReference type="AlphaFoldDB" id="A0A9Q9CK71"/>
<accession>A0A9Q9CK71</accession>
<dbReference type="Gene3D" id="3.40.50.1820">
    <property type="entry name" value="alpha/beta hydrolase"/>
    <property type="match status" value="1"/>
</dbReference>
<reference evidence="3 4" key="1">
    <citation type="submission" date="2021-03" db="EMBL/GenBank/DDBJ databases">
        <title>Comparative Genomics and Metabolomics in the genus Turicibacter.</title>
        <authorList>
            <person name="Maki J."/>
            <person name="Looft T."/>
        </authorList>
    </citation>
    <scope>NUCLEOTIDE SEQUENCE</scope>
    <source>
        <strain evidence="3">ISU324</strain>
        <strain evidence="2 4">MMM721</strain>
    </source>
</reference>
<dbReference type="EMBL" id="CP071249">
    <property type="protein sequence ID" value="UUF06632.1"/>
    <property type="molecule type" value="Genomic_DNA"/>
</dbReference>
<evidence type="ECO:0000259" key="1">
    <source>
        <dbReference type="Pfam" id="PF12146"/>
    </source>
</evidence>
<keyword evidence="4" id="KW-1185">Reference proteome</keyword>
<dbReference type="InterPro" id="IPR051044">
    <property type="entry name" value="MAG_DAG_Lipase"/>
</dbReference>
<dbReference type="InterPro" id="IPR022742">
    <property type="entry name" value="Hydrolase_4"/>
</dbReference>
<feature type="domain" description="Serine aminopeptidase S33" evidence="1">
    <location>
        <begin position="24"/>
        <end position="288"/>
    </location>
</feature>
<evidence type="ECO:0000313" key="2">
    <source>
        <dbReference type="EMBL" id="UUF06632.1"/>
    </source>
</evidence>